<accession>L2GQN7</accession>
<dbReference type="HOGENOM" id="CLU_2238697_0_0_1"/>
<dbReference type="AlphaFoldDB" id="L2GQN7"/>
<keyword evidence="2" id="KW-1185">Reference proteome</keyword>
<sequence length="105" mass="12288">MNIVKYKSIQKCLDNIYSLLYSELKRVSQEYENIKNRTVPIQLIINDFMGRSDIISLIDIVLNQLGFKAIMILPLSLCLSFHLNQNYCSFIYKTGFSFVDDFLSY</sequence>
<organism evidence="1 2">
    <name type="scientific">Vittaforma corneae (strain ATCC 50505)</name>
    <name type="common">Microsporidian parasite</name>
    <name type="synonym">Nosema corneum</name>
    <dbReference type="NCBI Taxonomy" id="993615"/>
    <lineage>
        <taxon>Eukaryota</taxon>
        <taxon>Fungi</taxon>
        <taxon>Fungi incertae sedis</taxon>
        <taxon>Microsporidia</taxon>
        <taxon>Nosematidae</taxon>
        <taxon>Vittaforma</taxon>
    </lineage>
</organism>
<dbReference type="GeneID" id="19881092"/>
<proteinExistence type="predicted"/>
<dbReference type="Pfam" id="PF17003">
    <property type="entry name" value="Actin_micro"/>
    <property type="match status" value="1"/>
</dbReference>
<evidence type="ECO:0000313" key="1">
    <source>
        <dbReference type="EMBL" id="ELA42622.1"/>
    </source>
</evidence>
<evidence type="ECO:0000313" key="2">
    <source>
        <dbReference type="Proteomes" id="UP000011082"/>
    </source>
</evidence>
<protein>
    <submittedName>
        <fullName evidence="1">Uncharacterized protein</fullName>
    </submittedName>
</protein>
<dbReference type="Gene3D" id="3.30.420.40">
    <property type="match status" value="1"/>
</dbReference>
<reference evidence="2" key="1">
    <citation type="submission" date="2011-05" db="EMBL/GenBank/DDBJ databases">
        <title>The genome sequence of Vittaforma corneae strain ATCC 50505.</title>
        <authorList>
            <consortium name="The Broad Institute Genome Sequencing Platform"/>
            <person name="Cuomo C."/>
            <person name="Didier E."/>
            <person name="Bowers L."/>
            <person name="Young S.K."/>
            <person name="Zeng Q."/>
            <person name="Gargeya S."/>
            <person name="Fitzgerald M."/>
            <person name="Haas B."/>
            <person name="Abouelleil A."/>
            <person name="Alvarado L."/>
            <person name="Arachchi H.M."/>
            <person name="Berlin A."/>
            <person name="Chapman S.B."/>
            <person name="Gearin G."/>
            <person name="Goldberg J."/>
            <person name="Griggs A."/>
            <person name="Gujja S."/>
            <person name="Hansen M."/>
            <person name="Heiman D."/>
            <person name="Howarth C."/>
            <person name="Larimer J."/>
            <person name="Lui A."/>
            <person name="MacDonald P.J.P."/>
            <person name="McCowen C."/>
            <person name="Montmayeur A."/>
            <person name="Murphy C."/>
            <person name="Neiman D."/>
            <person name="Pearson M."/>
            <person name="Priest M."/>
            <person name="Roberts A."/>
            <person name="Saif S."/>
            <person name="Shea T."/>
            <person name="Sisk P."/>
            <person name="Stolte C."/>
            <person name="Sykes S."/>
            <person name="Wortman J."/>
            <person name="Nusbaum C."/>
            <person name="Birren B."/>
        </authorList>
    </citation>
    <scope>NUCLEOTIDE SEQUENCE [LARGE SCALE GENOMIC DNA]</scope>
    <source>
        <strain evidence="2">ATCC 50505</strain>
    </source>
</reference>
<dbReference type="RefSeq" id="XP_007603827.1">
    <property type="nucleotide sequence ID" value="XM_007603765.1"/>
</dbReference>
<dbReference type="VEuPathDB" id="MicrosporidiaDB:VICG_00374"/>
<dbReference type="OrthoDB" id="5572108at2759"/>
<dbReference type="Proteomes" id="UP000011082">
    <property type="component" value="Unassembled WGS sequence"/>
</dbReference>
<gene>
    <name evidence="1" type="ORF">VICG_00374</name>
</gene>
<dbReference type="InParanoid" id="L2GQN7"/>
<dbReference type="EMBL" id="JH370131">
    <property type="protein sequence ID" value="ELA42622.1"/>
    <property type="molecule type" value="Genomic_DNA"/>
</dbReference>
<name>L2GQN7_VITCO</name>